<dbReference type="InParanoid" id="A0A1Z5R988"/>
<keyword evidence="1" id="KW-1133">Transmembrane helix</keyword>
<protein>
    <submittedName>
        <fullName evidence="2">Uncharacterized protein</fullName>
    </submittedName>
</protein>
<name>A0A1Z5R988_SORBI</name>
<feature type="transmembrane region" description="Helical" evidence="1">
    <location>
        <begin position="20"/>
        <end position="38"/>
    </location>
</feature>
<accession>A0A1Z5R988</accession>
<organism evidence="2 3">
    <name type="scientific">Sorghum bicolor</name>
    <name type="common">Sorghum</name>
    <name type="synonym">Sorghum vulgare</name>
    <dbReference type="NCBI Taxonomy" id="4558"/>
    <lineage>
        <taxon>Eukaryota</taxon>
        <taxon>Viridiplantae</taxon>
        <taxon>Streptophyta</taxon>
        <taxon>Embryophyta</taxon>
        <taxon>Tracheophyta</taxon>
        <taxon>Spermatophyta</taxon>
        <taxon>Magnoliopsida</taxon>
        <taxon>Liliopsida</taxon>
        <taxon>Poales</taxon>
        <taxon>Poaceae</taxon>
        <taxon>PACMAD clade</taxon>
        <taxon>Panicoideae</taxon>
        <taxon>Andropogonodae</taxon>
        <taxon>Andropogoneae</taxon>
        <taxon>Sorghinae</taxon>
        <taxon>Sorghum</taxon>
    </lineage>
</organism>
<evidence type="ECO:0000256" key="1">
    <source>
        <dbReference type="SAM" id="Phobius"/>
    </source>
</evidence>
<dbReference type="OMA" id="QCIIINI"/>
<dbReference type="AlphaFoldDB" id="A0A1Z5R988"/>
<reference evidence="3" key="2">
    <citation type="journal article" date="2018" name="Plant J.">
        <title>The Sorghum bicolor reference genome: improved assembly, gene annotations, a transcriptome atlas, and signatures of genome organization.</title>
        <authorList>
            <person name="McCormick R.F."/>
            <person name="Truong S.K."/>
            <person name="Sreedasyam A."/>
            <person name="Jenkins J."/>
            <person name="Shu S."/>
            <person name="Sims D."/>
            <person name="Kennedy M."/>
            <person name="Amirebrahimi M."/>
            <person name="Weers B.D."/>
            <person name="McKinley B."/>
            <person name="Mattison A."/>
            <person name="Morishige D.T."/>
            <person name="Grimwood J."/>
            <person name="Schmutz J."/>
            <person name="Mullet J.E."/>
        </authorList>
    </citation>
    <scope>NUCLEOTIDE SEQUENCE [LARGE SCALE GENOMIC DNA]</scope>
    <source>
        <strain evidence="3">cv. BTx623</strain>
    </source>
</reference>
<dbReference type="EMBL" id="CM000766">
    <property type="protein sequence ID" value="OQU80320.1"/>
    <property type="molecule type" value="Genomic_DNA"/>
</dbReference>
<dbReference type="Proteomes" id="UP000000768">
    <property type="component" value="Chromosome 7"/>
</dbReference>
<keyword evidence="1" id="KW-0472">Membrane</keyword>
<sequence length="111" mass="12832">MSGASMNSGSNTNKIVNILMFHRLHGYIAPCIIIIIIIREDHKAVQSTLIDHRHHHRHPLVHRAILVSWIRYRQLVLKGRSSNRLTPMFKLVKTIAETQMQQLAERLLPCP</sequence>
<gene>
    <name evidence="2" type="ORF">SORBI_3007G110366</name>
</gene>
<proteinExistence type="predicted"/>
<dbReference type="Gramene" id="OQU80320">
    <property type="protein sequence ID" value="OQU80320"/>
    <property type="gene ID" value="SORBI_3007G110366"/>
</dbReference>
<reference evidence="2 3" key="1">
    <citation type="journal article" date="2009" name="Nature">
        <title>The Sorghum bicolor genome and the diversification of grasses.</title>
        <authorList>
            <person name="Paterson A.H."/>
            <person name="Bowers J.E."/>
            <person name="Bruggmann R."/>
            <person name="Dubchak I."/>
            <person name="Grimwood J."/>
            <person name="Gundlach H."/>
            <person name="Haberer G."/>
            <person name="Hellsten U."/>
            <person name="Mitros T."/>
            <person name="Poliakov A."/>
            <person name="Schmutz J."/>
            <person name="Spannagl M."/>
            <person name="Tang H."/>
            <person name="Wang X."/>
            <person name="Wicker T."/>
            <person name="Bharti A.K."/>
            <person name="Chapman J."/>
            <person name="Feltus F.A."/>
            <person name="Gowik U."/>
            <person name="Grigoriev I.V."/>
            <person name="Lyons E."/>
            <person name="Maher C.A."/>
            <person name="Martis M."/>
            <person name="Narechania A."/>
            <person name="Otillar R.P."/>
            <person name="Penning B.W."/>
            <person name="Salamov A.A."/>
            <person name="Wang Y."/>
            <person name="Zhang L."/>
            <person name="Carpita N.C."/>
            <person name="Freeling M."/>
            <person name="Gingle A.R."/>
            <person name="Hash C.T."/>
            <person name="Keller B."/>
            <person name="Klein P."/>
            <person name="Kresovich S."/>
            <person name="McCann M.C."/>
            <person name="Ming R."/>
            <person name="Peterson D.G."/>
            <person name="Mehboob-ur-Rahman"/>
            <person name="Ware D."/>
            <person name="Westhoff P."/>
            <person name="Mayer K.F."/>
            <person name="Messing J."/>
            <person name="Rokhsar D.S."/>
        </authorList>
    </citation>
    <scope>NUCLEOTIDE SEQUENCE [LARGE SCALE GENOMIC DNA]</scope>
    <source>
        <strain evidence="3">cv. BTx623</strain>
    </source>
</reference>
<evidence type="ECO:0000313" key="3">
    <source>
        <dbReference type="Proteomes" id="UP000000768"/>
    </source>
</evidence>
<keyword evidence="3" id="KW-1185">Reference proteome</keyword>
<evidence type="ECO:0000313" key="2">
    <source>
        <dbReference type="EMBL" id="OQU80320.1"/>
    </source>
</evidence>
<keyword evidence="1" id="KW-0812">Transmembrane</keyword>